<evidence type="ECO:0000313" key="3">
    <source>
        <dbReference type="Proteomes" id="UP000007875"/>
    </source>
</evidence>
<protein>
    <recommendedName>
        <fullName evidence="1">DEAD-box helicase OB fold domain-containing protein</fullName>
    </recommendedName>
</protein>
<evidence type="ECO:0000259" key="1">
    <source>
        <dbReference type="Pfam" id="PF07717"/>
    </source>
</evidence>
<accession>H2YEX6</accession>
<feature type="domain" description="DEAD-box helicase OB fold" evidence="1">
    <location>
        <begin position="1"/>
        <end position="48"/>
    </location>
</feature>
<dbReference type="eggNOG" id="KOG0925">
    <property type="taxonomic scope" value="Eukaryota"/>
</dbReference>
<dbReference type="HOGENOM" id="CLU_2677352_0_0_1"/>
<organism evidence="2 3">
    <name type="scientific">Ciona savignyi</name>
    <name type="common">Pacific transparent sea squirt</name>
    <dbReference type="NCBI Taxonomy" id="51511"/>
    <lineage>
        <taxon>Eukaryota</taxon>
        <taxon>Metazoa</taxon>
        <taxon>Chordata</taxon>
        <taxon>Tunicata</taxon>
        <taxon>Ascidiacea</taxon>
        <taxon>Phlebobranchia</taxon>
        <taxon>Cionidae</taxon>
        <taxon>Ciona</taxon>
    </lineage>
</organism>
<dbReference type="GeneTree" id="ENSGT00940000155800"/>
<dbReference type="OMA" id="HMAANFP"/>
<keyword evidence="3" id="KW-1185">Reference proteome</keyword>
<evidence type="ECO:0000313" key="2">
    <source>
        <dbReference type="Ensembl" id="ENSCSAVP00000003874.1"/>
    </source>
</evidence>
<name>H2YEX6_CIOSA</name>
<dbReference type="STRING" id="51511.ENSCSAVP00000003874"/>
<dbReference type="Pfam" id="PF07717">
    <property type="entry name" value="OB_NTP_bind"/>
    <property type="match status" value="1"/>
</dbReference>
<dbReference type="Proteomes" id="UP000007875">
    <property type="component" value="Unassembled WGS sequence"/>
</dbReference>
<dbReference type="Ensembl" id="ENSCSAVT00000003932.1">
    <property type="protein sequence ID" value="ENSCSAVP00000003874.1"/>
    <property type="gene ID" value="ENSCSAVG00000002288.1"/>
</dbReference>
<sequence length="75" mass="8830">VVQLHPSTCLDHKPEWVLYNEFVLTTKNYIRTNSDIKPEWLVKIAPQYYHMAANFPQCEAKRQLELIIAKMEVKG</sequence>
<dbReference type="AlphaFoldDB" id="H2YEX6"/>
<reference evidence="2" key="2">
    <citation type="submission" date="2025-08" db="UniProtKB">
        <authorList>
            <consortium name="Ensembl"/>
        </authorList>
    </citation>
    <scope>IDENTIFICATION</scope>
</reference>
<dbReference type="InterPro" id="IPR011709">
    <property type="entry name" value="DEAD-box_helicase_OB_fold"/>
</dbReference>
<reference evidence="3" key="1">
    <citation type="submission" date="2003-08" db="EMBL/GenBank/DDBJ databases">
        <authorList>
            <person name="Birren B."/>
            <person name="Nusbaum C."/>
            <person name="Abebe A."/>
            <person name="Abouelleil A."/>
            <person name="Adekoya E."/>
            <person name="Ait-zahra M."/>
            <person name="Allen N."/>
            <person name="Allen T."/>
            <person name="An P."/>
            <person name="Anderson M."/>
            <person name="Anderson S."/>
            <person name="Arachchi H."/>
            <person name="Armbruster J."/>
            <person name="Bachantsang P."/>
            <person name="Baldwin J."/>
            <person name="Barry A."/>
            <person name="Bayul T."/>
            <person name="Blitshsteyn B."/>
            <person name="Bloom T."/>
            <person name="Blye J."/>
            <person name="Boguslavskiy L."/>
            <person name="Borowsky M."/>
            <person name="Boukhgalter B."/>
            <person name="Brunache A."/>
            <person name="Butler J."/>
            <person name="Calixte N."/>
            <person name="Calvo S."/>
            <person name="Camarata J."/>
            <person name="Campo K."/>
            <person name="Chang J."/>
            <person name="Cheshatsang Y."/>
            <person name="Citroen M."/>
            <person name="Collymore A."/>
            <person name="Considine T."/>
            <person name="Cook A."/>
            <person name="Cooke P."/>
            <person name="Corum B."/>
            <person name="Cuomo C."/>
            <person name="David R."/>
            <person name="Dawoe T."/>
            <person name="Degray S."/>
            <person name="Dodge S."/>
            <person name="Dooley K."/>
            <person name="Dorje P."/>
            <person name="Dorjee K."/>
            <person name="Dorris L."/>
            <person name="Duffey N."/>
            <person name="Dupes A."/>
            <person name="Elkins T."/>
            <person name="Engels R."/>
            <person name="Erickson J."/>
            <person name="Farina A."/>
            <person name="Faro S."/>
            <person name="Ferreira P."/>
            <person name="Fischer H."/>
            <person name="Fitzgerald M."/>
            <person name="Foley K."/>
            <person name="Gage D."/>
            <person name="Galagan J."/>
            <person name="Gearin G."/>
            <person name="Gnerre S."/>
            <person name="Gnirke A."/>
            <person name="Goyette A."/>
            <person name="Graham J."/>
            <person name="Grandbois E."/>
            <person name="Gyaltsen K."/>
            <person name="Hafez N."/>
            <person name="Hagopian D."/>
            <person name="Hagos B."/>
            <person name="Hall J."/>
            <person name="Hatcher B."/>
            <person name="Heller A."/>
            <person name="Higgins H."/>
            <person name="Honan T."/>
            <person name="Horn A."/>
            <person name="Houde N."/>
            <person name="Hughes L."/>
            <person name="Hulme W."/>
            <person name="Husby E."/>
            <person name="Iliev I."/>
            <person name="Jaffe D."/>
            <person name="Jones C."/>
            <person name="Kamal M."/>
            <person name="Kamat A."/>
            <person name="Kamvysselis M."/>
            <person name="Karlsson E."/>
            <person name="Kells C."/>
            <person name="Kieu A."/>
            <person name="Kisner P."/>
            <person name="Kodira C."/>
            <person name="Kulbokas E."/>
            <person name="Labutti K."/>
            <person name="Lama D."/>
            <person name="Landers T."/>
            <person name="Leger J."/>
            <person name="Levine S."/>
            <person name="Lewis D."/>
            <person name="Lewis T."/>
            <person name="Lindblad-toh K."/>
            <person name="Liu X."/>
            <person name="Lokyitsang T."/>
            <person name="Lokyitsang Y."/>
            <person name="Lucien O."/>
            <person name="Lui A."/>
            <person name="Ma L.J."/>
            <person name="Mabbitt R."/>
            <person name="Macdonald J."/>
            <person name="Maclean C."/>
            <person name="Major J."/>
            <person name="Manning J."/>
            <person name="Marabella R."/>
            <person name="Maru K."/>
            <person name="Matthews C."/>
            <person name="Mauceli E."/>
            <person name="Mccarthy M."/>
            <person name="Mcdonough S."/>
            <person name="Mcghee T."/>
            <person name="Meldrim J."/>
            <person name="Meneus L."/>
            <person name="Mesirov J."/>
            <person name="Mihalev A."/>
            <person name="Mihova T."/>
            <person name="Mikkelsen T."/>
            <person name="Mlenga V."/>
            <person name="Moru K."/>
            <person name="Mozes J."/>
            <person name="Mulrain L."/>
            <person name="Munson G."/>
            <person name="Naylor J."/>
            <person name="Newes C."/>
            <person name="Nguyen C."/>
            <person name="Nguyen N."/>
            <person name="Nguyen T."/>
            <person name="Nicol R."/>
            <person name="Nielsen C."/>
            <person name="Nizzari M."/>
            <person name="Norbu C."/>
            <person name="Norbu N."/>
            <person name="O'donnell P."/>
            <person name="Okoawo O."/>
            <person name="O'leary S."/>
            <person name="Omotosho B."/>
            <person name="O'neill K."/>
            <person name="Osman S."/>
            <person name="Parker S."/>
            <person name="Perrin D."/>
            <person name="Phunkhang P."/>
            <person name="Piqani B."/>
            <person name="Purcell S."/>
            <person name="Rachupka T."/>
            <person name="Ramasamy U."/>
            <person name="Rameau R."/>
            <person name="Ray V."/>
            <person name="Raymond C."/>
            <person name="Retta R."/>
            <person name="Richardson S."/>
            <person name="Rise C."/>
            <person name="Rodriguez J."/>
            <person name="Rogers J."/>
            <person name="Rogov P."/>
            <person name="Rutman M."/>
            <person name="Schupbach R."/>
            <person name="Seaman C."/>
            <person name="Settipalli S."/>
            <person name="Sharpe T."/>
            <person name="Sheridan J."/>
            <person name="Sherpa N."/>
            <person name="Shi J."/>
            <person name="Smirnov S."/>
            <person name="Smith C."/>
            <person name="Sougnez C."/>
            <person name="Spencer B."/>
            <person name="Stalker J."/>
            <person name="Stange-thomann N."/>
            <person name="Stavropoulos S."/>
            <person name="Stetson K."/>
            <person name="Stone C."/>
            <person name="Stone S."/>
            <person name="Stubbs M."/>
            <person name="Talamas J."/>
            <person name="Tchuinga P."/>
            <person name="Tenzing P."/>
            <person name="Tesfaye S."/>
            <person name="Theodore J."/>
            <person name="Thoulutsang Y."/>
            <person name="Topham K."/>
            <person name="Towey S."/>
            <person name="Tsamla T."/>
            <person name="Tsomo N."/>
            <person name="Vallee D."/>
            <person name="Vassiliev H."/>
            <person name="Venkataraman V."/>
            <person name="Vinson J."/>
            <person name="Vo A."/>
            <person name="Wade C."/>
            <person name="Wang S."/>
            <person name="Wangchuk T."/>
            <person name="Wangdi T."/>
            <person name="Whittaker C."/>
            <person name="Wilkinson J."/>
            <person name="Wu Y."/>
            <person name="Wyman D."/>
            <person name="Yadav S."/>
            <person name="Yang S."/>
            <person name="Yang X."/>
            <person name="Yeager S."/>
            <person name="Yee E."/>
            <person name="Young G."/>
            <person name="Zainoun J."/>
            <person name="Zembeck L."/>
            <person name="Zimmer A."/>
            <person name="Zody M."/>
            <person name="Lander E."/>
        </authorList>
    </citation>
    <scope>NUCLEOTIDE SEQUENCE [LARGE SCALE GENOMIC DNA]</scope>
</reference>
<dbReference type="InParanoid" id="H2YEX6"/>
<proteinExistence type="predicted"/>
<reference evidence="2" key="3">
    <citation type="submission" date="2025-09" db="UniProtKB">
        <authorList>
            <consortium name="Ensembl"/>
        </authorList>
    </citation>
    <scope>IDENTIFICATION</scope>
</reference>